<proteinExistence type="predicted"/>
<dbReference type="AlphaFoldDB" id="N6TB76"/>
<accession>N6TB76</accession>
<dbReference type="Proteomes" id="UP000030742">
    <property type="component" value="Unassembled WGS sequence"/>
</dbReference>
<evidence type="ECO:0000256" key="2">
    <source>
        <dbReference type="SAM" id="Phobius"/>
    </source>
</evidence>
<dbReference type="EMBL" id="KB740943">
    <property type="protein sequence ID" value="ENN77519.1"/>
    <property type="molecule type" value="Genomic_DNA"/>
</dbReference>
<protein>
    <submittedName>
        <fullName evidence="3">Uncharacterized protein</fullName>
    </submittedName>
</protein>
<keyword evidence="2" id="KW-1133">Transmembrane helix</keyword>
<keyword evidence="2" id="KW-0472">Membrane</keyword>
<evidence type="ECO:0000256" key="1">
    <source>
        <dbReference type="SAM" id="MobiDB-lite"/>
    </source>
</evidence>
<feature type="transmembrane region" description="Helical" evidence="2">
    <location>
        <begin position="59"/>
        <end position="83"/>
    </location>
</feature>
<feature type="region of interest" description="Disordered" evidence="1">
    <location>
        <begin position="1"/>
        <end position="40"/>
    </location>
</feature>
<sequence length="86" mass="9573">MKQHMKISARSQVHAGTIAETENAPARQHLEPIPENPPELSTVSRRRWFSMQGVPCHKAAGMVFSLGVVVTLLVVVPILHFAFKFL</sequence>
<name>N6TB76_DENPD</name>
<dbReference type="HOGENOM" id="CLU_2500207_0_0_1"/>
<evidence type="ECO:0000313" key="4">
    <source>
        <dbReference type="EMBL" id="ERL94859.1"/>
    </source>
</evidence>
<keyword evidence="2" id="KW-0812">Transmembrane</keyword>
<evidence type="ECO:0000313" key="3">
    <source>
        <dbReference type="EMBL" id="ENN77519.1"/>
    </source>
</evidence>
<evidence type="ECO:0000313" key="5">
    <source>
        <dbReference type="Proteomes" id="UP000030742"/>
    </source>
</evidence>
<reference evidence="3 5" key="1">
    <citation type="journal article" date="2013" name="Genome Biol.">
        <title>Draft genome of the mountain pine beetle, Dendroctonus ponderosae Hopkins, a major forest pest.</title>
        <authorList>
            <person name="Keeling C.I."/>
            <person name="Yuen M.M."/>
            <person name="Liao N.Y."/>
            <person name="Docking T.R."/>
            <person name="Chan S.K."/>
            <person name="Taylor G.A."/>
            <person name="Palmquist D.L."/>
            <person name="Jackman S.D."/>
            <person name="Nguyen A."/>
            <person name="Li M."/>
            <person name="Henderson H."/>
            <person name="Janes J.K."/>
            <person name="Zhao Y."/>
            <person name="Pandoh P."/>
            <person name="Moore R."/>
            <person name="Sperling F.A."/>
            <person name="Huber D.P."/>
            <person name="Birol I."/>
            <person name="Jones S.J."/>
            <person name="Bohlmann J."/>
        </authorList>
    </citation>
    <scope>NUCLEOTIDE SEQUENCE</scope>
</reference>
<organism evidence="3">
    <name type="scientific">Dendroctonus ponderosae</name>
    <name type="common">Mountain pine beetle</name>
    <dbReference type="NCBI Taxonomy" id="77166"/>
    <lineage>
        <taxon>Eukaryota</taxon>
        <taxon>Metazoa</taxon>
        <taxon>Ecdysozoa</taxon>
        <taxon>Arthropoda</taxon>
        <taxon>Hexapoda</taxon>
        <taxon>Insecta</taxon>
        <taxon>Pterygota</taxon>
        <taxon>Neoptera</taxon>
        <taxon>Endopterygota</taxon>
        <taxon>Coleoptera</taxon>
        <taxon>Polyphaga</taxon>
        <taxon>Cucujiformia</taxon>
        <taxon>Curculionidae</taxon>
        <taxon>Scolytinae</taxon>
        <taxon>Dendroctonus</taxon>
    </lineage>
</organism>
<feature type="non-terminal residue" evidence="3">
    <location>
        <position position="1"/>
    </location>
</feature>
<gene>
    <name evidence="4" type="ORF">D910_12132</name>
    <name evidence="3" type="ORF">YQE_05967</name>
</gene>
<dbReference type="EMBL" id="KB632399">
    <property type="protein sequence ID" value="ERL94859.1"/>
    <property type="molecule type" value="Genomic_DNA"/>
</dbReference>